<feature type="binding site" evidence="12">
    <location>
        <position position="133"/>
    </location>
    <ligand>
        <name>CoA</name>
        <dbReference type="ChEBI" id="CHEBI:57287"/>
    </ligand>
</feature>
<dbReference type="InterPro" id="IPR037143">
    <property type="entry name" value="4-PPantetheinyl_Trfase_dom_sf"/>
</dbReference>
<feature type="binding site" evidence="12">
    <location>
        <begin position="71"/>
        <end position="72"/>
    </location>
    <ligand>
        <name>CoA</name>
        <dbReference type="ChEBI" id="CHEBI:57287"/>
    </ligand>
</feature>
<keyword evidence="13" id="KW-0479">Metal-binding</keyword>
<dbReference type="Pfam" id="PF17837">
    <property type="entry name" value="4PPT_N"/>
    <property type="match status" value="1"/>
</dbReference>
<organism evidence="16 17">
    <name type="scientific">Thermosulfidibacter takaii (strain DSM 17441 / JCM 13301 / NBRC 103674 / ABI70S6)</name>
    <dbReference type="NCBI Taxonomy" id="1298851"/>
    <lineage>
        <taxon>Bacteria</taxon>
        <taxon>Pseudomonadati</taxon>
        <taxon>Thermosulfidibacterota</taxon>
        <taxon>Thermosulfidibacteria</taxon>
        <taxon>Thermosulfidibacterales</taxon>
        <taxon>Thermosulfidibacteraceae</taxon>
    </lineage>
</organism>
<evidence type="ECO:0000256" key="9">
    <source>
        <dbReference type="ARBA" id="ARBA00031996"/>
    </source>
</evidence>
<comment type="catalytic activity">
    <reaction evidence="10">
        <text>apo-[aryl-carrier protein] + CoA = holo-[aryl-carrier protein] + adenosine 3',5'-bisphosphate + H(+)</text>
        <dbReference type="Rhea" id="RHEA:48404"/>
        <dbReference type="Rhea" id="RHEA-COMP:15903"/>
        <dbReference type="Rhea" id="RHEA-COMP:17557"/>
        <dbReference type="ChEBI" id="CHEBI:15378"/>
        <dbReference type="ChEBI" id="CHEBI:29999"/>
        <dbReference type="ChEBI" id="CHEBI:57287"/>
        <dbReference type="ChEBI" id="CHEBI:58343"/>
        <dbReference type="ChEBI" id="CHEBI:64479"/>
    </reaction>
</comment>
<evidence type="ECO:0000256" key="10">
    <source>
        <dbReference type="ARBA" id="ARBA00049176"/>
    </source>
</evidence>
<dbReference type="GO" id="GO:0009239">
    <property type="term" value="P:enterobactin biosynthetic process"/>
    <property type="evidence" value="ECO:0007669"/>
    <property type="project" value="UniProtKB-KW"/>
</dbReference>
<dbReference type="EMBL" id="AP013035">
    <property type="protein sequence ID" value="BAT71535.1"/>
    <property type="molecule type" value="Genomic_DNA"/>
</dbReference>
<keyword evidence="17" id="KW-1185">Reference proteome</keyword>
<dbReference type="AlphaFoldDB" id="A0A0S3QT87"/>
<dbReference type="GO" id="GO:0009366">
    <property type="term" value="C:enterobactin synthetase complex"/>
    <property type="evidence" value="ECO:0007669"/>
    <property type="project" value="InterPro"/>
</dbReference>
<dbReference type="PRINTS" id="PR01399">
    <property type="entry name" value="ENTSNTHTASED"/>
</dbReference>
<dbReference type="Pfam" id="PF01648">
    <property type="entry name" value="ACPS"/>
    <property type="match status" value="1"/>
</dbReference>
<reference evidence="17" key="1">
    <citation type="journal article" date="2018" name="Science">
        <title>A primordial and reversible TCA cycle in a facultatively chemolithoautotrophic thermophile.</title>
        <authorList>
            <person name="Nunoura T."/>
            <person name="Chikaraishi Y."/>
            <person name="Izaki R."/>
            <person name="Suwa T."/>
            <person name="Sato T."/>
            <person name="Harada T."/>
            <person name="Mori K."/>
            <person name="Kato Y."/>
            <person name="Miyazaki M."/>
            <person name="Shimamura S."/>
            <person name="Yanagawa K."/>
            <person name="Shuto A."/>
            <person name="Ohkouchi N."/>
            <person name="Fujita N."/>
            <person name="Takaki Y."/>
            <person name="Atomi H."/>
            <person name="Takai K."/>
        </authorList>
    </citation>
    <scope>NUCLEOTIDE SEQUENCE [LARGE SCALE GENOMIC DNA]</scope>
    <source>
        <strain evidence="17">DSM 17441 / JCM 13301 / NBRC 103674 / ABI70S6</strain>
    </source>
</reference>
<protein>
    <recommendedName>
        <fullName evidence="5">Enterobactin synthase component D</fullName>
    </recommendedName>
    <alternativeName>
        <fullName evidence="8">4'-phosphopantetheinyl transferase EntD</fullName>
    </alternativeName>
    <alternativeName>
        <fullName evidence="9">Enterochelin synthase D</fullName>
    </alternativeName>
</protein>
<feature type="binding site" evidence="12">
    <location>
        <position position="137"/>
    </location>
    <ligand>
        <name>CoA</name>
        <dbReference type="ChEBI" id="CHEBI:57287"/>
    </ligand>
</feature>
<comment type="function">
    <text evidence="1">Involved in the biosynthesis of the siderophore enterobactin (enterochelin), which is a macrocyclic trimeric lactone of N-(2,3-dihydroxybenzoyl)-serine. The serine trilactone serves as a scaffolding for the three catechol functionalities that provide hexadentate coordination for the tightly ligated iron(2+) atoms. Plays an essential role in the assembly of the enterobactin by catalyzing the transfer of the 4'-phosphopantetheine (Ppant) moiety from coenzyme A to the apo-domains of both EntB (ArCP domain) and EntF (PCP domain) to yield their holo-forms which make them competent for the activation of 2,3-dihydroxybenzoate (DHB) and L-serine, respectively.</text>
</comment>
<feature type="binding site" evidence="12">
    <location>
        <position position="147"/>
    </location>
    <ligand>
        <name>CoA</name>
        <dbReference type="ChEBI" id="CHEBI:57287"/>
    </ligand>
</feature>
<evidence type="ECO:0000256" key="8">
    <source>
        <dbReference type="ARBA" id="ARBA00029894"/>
    </source>
</evidence>
<name>A0A0S3QT87_THET7</name>
<proteinExistence type="inferred from homology"/>
<evidence type="ECO:0000256" key="5">
    <source>
        <dbReference type="ARBA" id="ARBA00019087"/>
    </source>
</evidence>
<dbReference type="GO" id="GO:0008897">
    <property type="term" value="F:holo-[acyl-carrier-protein] synthase activity"/>
    <property type="evidence" value="ECO:0007669"/>
    <property type="project" value="InterPro"/>
</dbReference>
<evidence type="ECO:0000256" key="2">
    <source>
        <dbReference type="ARBA" id="ARBA00004993"/>
    </source>
</evidence>
<evidence type="ECO:0000256" key="13">
    <source>
        <dbReference type="PIRSR" id="PIRSR603542-2"/>
    </source>
</evidence>
<feature type="domain" description="4'-phosphopantetheinyl transferase N-terminal" evidence="15">
    <location>
        <begin position="29"/>
        <end position="81"/>
    </location>
</feature>
<comment type="catalytic activity">
    <reaction evidence="11">
        <text>apo-[peptidyl-carrier protein] + CoA = holo-[peptidyl-carrier protein] + adenosine 3',5'-bisphosphate + H(+)</text>
        <dbReference type="Rhea" id="RHEA:46228"/>
        <dbReference type="Rhea" id="RHEA-COMP:11479"/>
        <dbReference type="Rhea" id="RHEA-COMP:11480"/>
        <dbReference type="ChEBI" id="CHEBI:15378"/>
        <dbReference type="ChEBI" id="CHEBI:29999"/>
        <dbReference type="ChEBI" id="CHEBI:57287"/>
        <dbReference type="ChEBI" id="CHEBI:58343"/>
        <dbReference type="ChEBI" id="CHEBI:64479"/>
    </reaction>
</comment>
<keyword evidence="13" id="KW-0460">Magnesium</keyword>
<feature type="binding site" evidence="13">
    <location>
        <position position="93"/>
    </location>
    <ligand>
        <name>Mg(2+)</name>
        <dbReference type="ChEBI" id="CHEBI:18420"/>
    </ligand>
</feature>
<dbReference type="Proteomes" id="UP000063234">
    <property type="component" value="Chromosome"/>
</dbReference>
<dbReference type="GO" id="GO:0005886">
    <property type="term" value="C:plasma membrane"/>
    <property type="evidence" value="ECO:0007669"/>
    <property type="project" value="TreeGrafter"/>
</dbReference>
<dbReference type="GO" id="GO:0000287">
    <property type="term" value="F:magnesium ion binding"/>
    <property type="evidence" value="ECO:0007669"/>
    <property type="project" value="InterPro"/>
</dbReference>
<evidence type="ECO:0000256" key="3">
    <source>
        <dbReference type="ARBA" id="ARBA00008342"/>
    </source>
</evidence>
<accession>A0A0S3QT87</accession>
<dbReference type="KEGG" id="ttk:TST_0730"/>
<evidence type="ECO:0000256" key="7">
    <source>
        <dbReference type="ARBA" id="ARBA00023191"/>
    </source>
</evidence>
<feature type="binding site" evidence="13">
    <location>
        <position position="95"/>
    </location>
    <ligand>
        <name>Mg(2+)</name>
        <dbReference type="ChEBI" id="CHEBI:18420"/>
    </ligand>
</feature>
<evidence type="ECO:0000256" key="6">
    <source>
        <dbReference type="ARBA" id="ARBA00022679"/>
    </source>
</evidence>
<feature type="domain" description="4'-phosphopantetheinyl transferase" evidence="14">
    <location>
        <begin position="89"/>
        <end position="159"/>
    </location>
</feature>
<dbReference type="InterPro" id="IPR003542">
    <property type="entry name" value="Enbac_synth_compD-like"/>
</dbReference>
<evidence type="ECO:0000256" key="11">
    <source>
        <dbReference type="ARBA" id="ARBA00049191"/>
    </source>
</evidence>
<feature type="binding site" evidence="12">
    <location>
        <position position="93"/>
    </location>
    <ligand>
        <name>CoA</name>
        <dbReference type="ChEBI" id="CHEBI:57287"/>
    </ligand>
</feature>
<comment type="pathway">
    <text evidence="2">Siderophore biosynthesis; enterobactin biosynthesis.</text>
</comment>
<keyword evidence="7" id="KW-0259">Enterobactin biosynthesis</keyword>
<comment type="cofactor">
    <cofactor evidence="13">
        <name>Mg(2+)</name>
        <dbReference type="ChEBI" id="CHEBI:18420"/>
    </cofactor>
</comment>
<dbReference type="InterPro" id="IPR008278">
    <property type="entry name" value="4-PPantetheinyl_Trfase_dom"/>
</dbReference>
<dbReference type="SUPFAM" id="SSF56214">
    <property type="entry name" value="4'-phosphopantetheinyl transferase"/>
    <property type="match status" value="1"/>
</dbReference>
<dbReference type="RefSeq" id="WP_068549530.1">
    <property type="nucleotide sequence ID" value="NZ_AP013035.1"/>
</dbReference>
<feature type="binding site" evidence="12">
    <location>
        <position position="36"/>
    </location>
    <ligand>
        <name>CoA</name>
        <dbReference type="ChEBI" id="CHEBI:57287"/>
    </ligand>
</feature>
<dbReference type="OrthoDB" id="8210607at2"/>
<evidence type="ECO:0000256" key="4">
    <source>
        <dbReference type="ARBA" id="ARBA00011503"/>
    </source>
</evidence>
<dbReference type="PANTHER" id="PTHR38096">
    <property type="entry name" value="ENTEROBACTIN SYNTHASE COMPONENT D"/>
    <property type="match status" value="1"/>
</dbReference>
<dbReference type="Gene3D" id="3.90.470.20">
    <property type="entry name" value="4'-phosphopantetheinyl transferase domain"/>
    <property type="match status" value="1"/>
</dbReference>
<dbReference type="STRING" id="1298851.TST_0730"/>
<evidence type="ECO:0000256" key="1">
    <source>
        <dbReference type="ARBA" id="ARBA00003937"/>
    </source>
</evidence>
<evidence type="ECO:0000256" key="12">
    <source>
        <dbReference type="PIRSR" id="PIRSR603542-1"/>
    </source>
</evidence>
<evidence type="ECO:0000259" key="15">
    <source>
        <dbReference type="Pfam" id="PF17837"/>
    </source>
</evidence>
<keyword evidence="6 16" id="KW-0808">Transferase</keyword>
<evidence type="ECO:0000313" key="17">
    <source>
        <dbReference type="Proteomes" id="UP000063234"/>
    </source>
</evidence>
<comment type="subunit">
    <text evidence="4">EntB, EntD, EntE, and EntF form a multienzyme complex called enterobactin synthase.</text>
</comment>
<evidence type="ECO:0000259" key="14">
    <source>
        <dbReference type="Pfam" id="PF01648"/>
    </source>
</evidence>
<gene>
    <name evidence="16" type="ORF">TST_0730</name>
</gene>
<comment type="similarity">
    <text evidence="3">Belongs to the P-Pant transferase superfamily. EntD family.</text>
</comment>
<sequence length="188" mass="21341">MTPVEEVELFFEKKIPTLRCAFLNRTKNLKDHTAGRLAAKRALAKCGVDSEVSKGKYGEPVWPEGIVGSISHSRQHAFSVVGKREDFCSLGCDVELYSRMCEKVATRIMTPEESKVSLLQDQIYWTILFSAKEAFYKMQFPIFGKRLSFKDVTVLIEDERLKVYSFIEAEGVFLVGEGYVAVTLYLDC</sequence>
<evidence type="ECO:0000313" key="16">
    <source>
        <dbReference type="EMBL" id="BAT71535.1"/>
    </source>
</evidence>
<dbReference type="PANTHER" id="PTHR38096:SF1">
    <property type="entry name" value="ENTEROBACTIN SYNTHASE COMPONENT D"/>
    <property type="match status" value="1"/>
</dbReference>
<dbReference type="InterPro" id="IPR041354">
    <property type="entry name" value="4PPT_N"/>
</dbReference>